<keyword evidence="1" id="KW-0812">Transmembrane</keyword>
<gene>
    <name evidence="2" type="ORF">C1881_08515</name>
</gene>
<feature type="transmembrane region" description="Helical" evidence="1">
    <location>
        <begin position="110"/>
        <end position="130"/>
    </location>
</feature>
<dbReference type="Proteomes" id="UP000253975">
    <property type="component" value="Unassembled WGS sequence"/>
</dbReference>
<reference evidence="2 3" key="1">
    <citation type="journal article" date="2018" name="Elife">
        <title>Discovery and characterization of a prevalent human gut bacterial enzyme sufficient for the inactivation of a family of plant toxins.</title>
        <authorList>
            <person name="Koppel N."/>
            <person name="Bisanz J.E."/>
            <person name="Pandelia M.E."/>
            <person name="Turnbaugh P.J."/>
            <person name="Balskus E.P."/>
        </authorList>
    </citation>
    <scope>NUCLEOTIDE SEQUENCE [LARGE SCALE GENOMIC DNA]</scope>
    <source>
        <strain evidence="2 3">OB21 GAM31</strain>
    </source>
</reference>
<sequence>MKTKLVPICSTICLVCAILAIGAALIWAPPCSGALELTNGNMVPMKCTYAAKAGVVLAMLIAICSALSFAKKDMFFAVAIISLALVFIVMQLPGAIGVCKSDGMACHTTAAWFISCGGISFISSITGIVLNPKRKKVKTK</sequence>
<keyword evidence="1" id="KW-1133">Transmembrane helix</keyword>
<evidence type="ECO:0000313" key="2">
    <source>
        <dbReference type="EMBL" id="RDB56386.1"/>
    </source>
</evidence>
<proteinExistence type="predicted"/>
<protein>
    <recommendedName>
        <fullName evidence="4">DUF4418 domain-containing protein</fullName>
    </recommendedName>
</protein>
<dbReference type="Pfam" id="PF14387">
    <property type="entry name" value="DUF4418"/>
    <property type="match status" value="1"/>
</dbReference>
<keyword evidence="1" id="KW-0472">Membrane</keyword>
<dbReference type="RefSeq" id="WP_114616104.1">
    <property type="nucleotide sequence ID" value="NZ_PPTO01000015.1"/>
</dbReference>
<evidence type="ECO:0008006" key="4">
    <source>
        <dbReference type="Google" id="ProtNLM"/>
    </source>
</evidence>
<name>A0A369LDT6_9ACTN</name>
<dbReference type="EMBL" id="PPTO01000015">
    <property type="protein sequence ID" value="RDB56386.1"/>
    <property type="molecule type" value="Genomic_DNA"/>
</dbReference>
<feature type="transmembrane region" description="Helical" evidence="1">
    <location>
        <begin position="49"/>
        <end position="69"/>
    </location>
</feature>
<dbReference type="AlphaFoldDB" id="A0A369LDT6"/>
<dbReference type="InterPro" id="IPR025531">
    <property type="entry name" value="DUF4418"/>
</dbReference>
<accession>A0A369LDT6</accession>
<feature type="transmembrane region" description="Helical" evidence="1">
    <location>
        <begin position="76"/>
        <end position="98"/>
    </location>
</feature>
<organism evidence="2 3">
    <name type="scientific">Slackia isoflavoniconvertens</name>
    <dbReference type="NCBI Taxonomy" id="572010"/>
    <lineage>
        <taxon>Bacteria</taxon>
        <taxon>Bacillati</taxon>
        <taxon>Actinomycetota</taxon>
        <taxon>Coriobacteriia</taxon>
        <taxon>Eggerthellales</taxon>
        <taxon>Eggerthellaceae</taxon>
        <taxon>Slackia</taxon>
    </lineage>
</organism>
<comment type="caution">
    <text evidence="2">The sequence shown here is derived from an EMBL/GenBank/DDBJ whole genome shotgun (WGS) entry which is preliminary data.</text>
</comment>
<evidence type="ECO:0000256" key="1">
    <source>
        <dbReference type="SAM" id="Phobius"/>
    </source>
</evidence>
<evidence type="ECO:0000313" key="3">
    <source>
        <dbReference type="Proteomes" id="UP000253975"/>
    </source>
</evidence>